<dbReference type="Proteomes" id="UP000095009">
    <property type="component" value="Unassembled WGS sequence"/>
</dbReference>
<comment type="similarity">
    <text evidence="1 5">Belongs to the iron/ascorbate-dependent oxidoreductase family.</text>
</comment>
<evidence type="ECO:0000256" key="1">
    <source>
        <dbReference type="ARBA" id="ARBA00008056"/>
    </source>
</evidence>
<evidence type="ECO:0000313" key="7">
    <source>
        <dbReference type="EMBL" id="ODQ64021.1"/>
    </source>
</evidence>
<keyword evidence="3 5" id="KW-0560">Oxidoreductase</keyword>
<accession>A0A1E3PF58</accession>
<dbReference type="GO" id="GO:0044283">
    <property type="term" value="P:small molecule biosynthetic process"/>
    <property type="evidence" value="ECO:0007669"/>
    <property type="project" value="UniProtKB-ARBA"/>
</dbReference>
<dbReference type="Gene3D" id="2.60.120.330">
    <property type="entry name" value="B-lactam Antibiotic, Isopenicillin N Synthase, Chain"/>
    <property type="match status" value="1"/>
</dbReference>
<evidence type="ECO:0000256" key="2">
    <source>
        <dbReference type="ARBA" id="ARBA00022723"/>
    </source>
</evidence>
<dbReference type="PANTHER" id="PTHR10209:SF812">
    <property type="entry name" value="2OG-FE(II) OXYGENASE FAMILY, PUTATIVE (AFU_ORTHOLOGUE AFUA_3G14880)-RELATED"/>
    <property type="match status" value="1"/>
</dbReference>
<keyword evidence="2 5" id="KW-0479">Metal-binding</keyword>
<dbReference type="OrthoDB" id="288590at2759"/>
<gene>
    <name evidence="7" type="ORF">NADFUDRAFT_27731</name>
</gene>
<evidence type="ECO:0000256" key="5">
    <source>
        <dbReference type="RuleBase" id="RU003682"/>
    </source>
</evidence>
<evidence type="ECO:0000256" key="3">
    <source>
        <dbReference type="ARBA" id="ARBA00023002"/>
    </source>
</evidence>
<name>A0A1E3PF58_9ASCO</name>
<dbReference type="GO" id="GO:0046872">
    <property type="term" value="F:metal ion binding"/>
    <property type="evidence" value="ECO:0007669"/>
    <property type="project" value="UniProtKB-KW"/>
</dbReference>
<dbReference type="InterPro" id="IPR027443">
    <property type="entry name" value="IPNS-like_sf"/>
</dbReference>
<dbReference type="SUPFAM" id="SSF51197">
    <property type="entry name" value="Clavaminate synthase-like"/>
    <property type="match status" value="1"/>
</dbReference>
<dbReference type="InterPro" id="IPR026992">
    <property type="entry name" value="DIOX_N"/>
</dbReference>
<sequence length="376" mass="42616">MSSFGAIPIMDLSLADDATTKPQFLCDLRSAILDVGFLYLKNYGISPELESDVITLGKDFFTLPDDEKKRISMINSPHFLGYTDLGHEITNFNIDWREQTDLGTELPVCGPNEPIYRSLIGPNLWPKEELLPGFRTAYELYMKIMGETSQKLVGLIAESIGLDKTIFDNIYEKNQQHKMKVIRYPNLDELKTRNDYKEIVLNQGVGPHKDADFTSYVLQATSHPGLQVQNHSGEWIDVLPIPGTVVVAVGQALETVTRGVCQSTVHRVLAPVPGSGSRYSIPFFQGIAQDTQYKAIEIPEDILALKRELINQRLDPASSLEKSYRPEMFEKIGENTFWNRVKSHKDVSAKYYPEYLKKVQAVFPDKRNLIEIEARE</sequence>
<dbReference type="InterPro" id="IPR005123">
    <property type="entry name" value="Oxoglu/Fe-dep_dioxygenase_dom"/>
</dbReference>
<dbReference type="InterPro" id="IPR044861">
    <property type="entry name" value="IPNS-like_FE2OG_OXY"/>
</dbReference>
<dbReference type="AlphaFoldDB" id="A0A1E3PF58"/>
<dbReference type="PROSITE" id="PS51471">
    <property type="entry name" value="FE2OG_OXY"/>
    <property type="match status" value="1"/>
</dbReference>
<dbReference type="STRING" id="857566.A0A1E3PF58"/>
<keyword evidence="8" id="KW-1185">Reference proteome</keyword>
<organism evidence="7 8">
    <name type="scientific">Nadsonia fulvescens var. elongata DSM 6958</name>
    <dbReference type="NCBI Taxonomy" id="857566"/>
    <lineage>
        <taxon>Eukaryota</taxon>
        <taxon>Fungi</taxon>
        <taxon>Dikarya</taxon>
        <taxon>Ascomycota</taxon>
        <taxon>Saccharomycotina</taxon>
        <taxon>Dipodascomycetes</taxon>
        <taxon>Dipodascales</taxon>
        <taxon>Dipodascales incertae sedis</taxon>
        <taxon>Nadsonia</taxon>
    </lineage>
</organism>
<proteinExistence type="inferred from homology"/>
<dbReference type="Pfam" id="PF14226">
    <property type="entry name" value="DIOX_N"/>
    <property type="match status" value="1"/>
</dbReference>
<dbReference type="Pfam" id="PF03171">
    <property type="entry name" value="2OG-FeII_Oxy"/>
    <property type="match status" value="1"/>
</dbReference>
<dbReference type="PANTHER" id="PTHR10209">
    <property type="entry name" value="OXIDOREDUCTASE, 2OG-FE II OXYGENASE FAMILY PROTEIN"/>
    <property type="match status" value="1"/>
</dbReference>
<keyword evidence="4 5" id="KW-0408">Iron</keyword>
<reference evidence="7 8" key="1">
    <citation type="journal article" date="2016" name="Proc. Natl. Acad. Sci. U.S.A.">
        <title>Comparative genomics of biotechnologically important yeasts.</title>
        <authorList>
            <person name="Riley R."/>
            <person name="Haridas S."/>
            <person name="Wolfe K.H."/>
            <person name="Lopes M.R."/>
            <person name="Hittinger C.T."/>
            <person name="Goeker M."/>
            <person name="Salamov A.A."/>
            <person name="Wisecaver J.H."/>
            <person name="Long T.M."/>
            <person name="Calvey C.H."/>
            <person name="Aerts A.L."/>
            <person name="Barry K.W."/>
            <person name="Choi C."/>
            <person name="Clum A."/>
            <person name="Coughlan A.Y."/>
            <person name="Deshpande S."/>
            <person name="Douglass A.P."/>
            <person name="Hanson S.J."/>
            <person name="Klenk H.-P."/>
            <person name="LaButti K.M."/>
            <person name="Lapidus A."/>
            <person name="Lindquist E.A."/>
            <person name="Lipzen A.M."/>
            <person name="Meier-Kolthoff J.P."/>
            <person name="Ohm R.A."/>
            <person name="Otillar R.P."/>
            <person name="Pangilinan J.L."/>
            <person name="Peng Y."/>
            <person name="Rokas A."/>
            <person name="Rosa C.A."/>
            <person name="Scheuner C."/>
            <person name="Sibirny A.A."/>
            <person name="Slot J.C."/>
            <person name="Stielow J.B."/>
            <person name="Sun H."/>
            <person name="Kurtzman C.P."/>
            <person name="Blackwell M."/>
            <person name="Grigoriev I.V."/>
            <person name="Jeffries T.W."/>
        </authorList>
    </citation>
    <scope>NUCLEOTIDE SEQUENCE [LARGE SCALE GENOMIC DNA]</scope>
    <source>
        <strain evidence="7 8">DSM 6958</strain>
    </source>
</reference>
<protein>
    <submittedName>
        <fullName evidence="7">Putative isopenicillin N synthetase</fullName>
    </submittedName>
</protein>
<evidence type="ECO:0000259" key="6">
    <source>
        <dbReference type="PROSITE" id="PS51471"/>
    </source>
</evidence>
<feature type="domain" description="Fe2OG dioxygenase" evidence="6">
    <location>
        <begin position="175"/>
        <end position="287"/>
    </location>
</feature>
<evidence type="ECO:0000313" key="8">
    <source>
        <dbReference type="Proteomes" id="UP000095009"/>
    </source>
</evidence>
<dbReference type="PRINTS" id="PR00682">
    <property type="entry name" value="IPNSYNTHASE"/>
</dbReference>
<dbReference type="GO" id="GO:0016491">
    <property type="term" value="F:oxidoreductase activity"/>
    <property type="evidence" value="ECO:0007669"/>
    <property type="project" value="UniProtKB-KW"/>
</dbReference>
<evidence type="ECO:0000256" key="4">
    <source>
        <dbReference type="ARBA" id="ARBA00023004"/>
    </source>
</evidence>
<dbReference type="EMBL" id="KV454413">
    <property type="protein sequence ID" value="ODQ64021.1"/>
    <property type="molecule type" value="Genomic_DNA"/>
</dbReference>